<reference evidence="2 3" key="1">
    <citation type="submission" date="2016-12" db="EMBL/GenBank/DDBJ databases">
        <authorList>
            <person name="Song W.-J."/>
            <person name="Kurnit D.M."/>
        </authorList>
    </citation>
    <scope>NUCLEOTIDE SEQUENCE [LARGE SCALE GENOMIC DNA]</scope>
    <source>
        <strain evidence="2 3">STM7296</strain>
    </source>
</reference>
<keyword evidence="3" id="KW-1185">Reference proteome</keyword>
<dbReference type="Proteomes" id="UP000187012">
    <property type="component" value="Unassembled WGS sequence"/>
</dbReference>
<evidence type="ECO:0000313" key="3">
    <source>
        <dbReference type="Proteomes" id="UP000187012"/>
    </source>
</evidence>
<organism evidence="2 3">
    <name type="scientific">Paraburkholderia ribeironis</name>
    <dbReference type="NCBI Taxonomy" id="1247936"/>
    <lineage>
        <taxon>Bacteria</taxon>
        <taxon>Pseudomonadati</taxon>
        <taxon>Pseudomonadota</taxon>
        <taxon>Betaproteobacteria</taxon>
        <taxon>Burkholderiales</taxon>
        <taxon>Burkholderiaceae</taxon>
        <taxon>Paraburkholderia</taxon>
    </lineage>
</organism>
<name>A0A1N7RY58_9BURK</name>
<evidence type="ECO:0000256" key="1">
    <source>
        <dbReference type="SAM" id="MobiDB-lite"/>
    </source>
</evidence>
<feature type="compositionally biased region" description="Basic and acidic residues" evidence="1">
    <location>
        <begin position="40"/>
        <end position="55"/>
    </location>
</feature>
<dbReference type="EMBL" id="CYGX02000024">
    <property type="protein sequence ID" value="SIT39984.1"/>
    <property type="molecule type" value="Genomic_DNA"/>
</dbReference>
<protein>
    <submittedName>
        <fullName evidence="2">Uncharacterized protein</fullName>
    </submittedName>
</protein>
<evidence type="ECO:0000313" key="2">
    <source>
        <dbReference type="EMBL" id="SIT39984.1"/>
    </source>
</evidence>
<dbReference type="STRING" id="1247936.BN2475_240010"/>
<gene>
    <name evidence="2" type="ORF">BN2475_240010</name>
</gene>
<proteinExistence type="predicted"/>
<dbReference type="AlphaFoldDB" id="A0A1N7RY58"/>
<accession>A0A1N7RY58</accession>
<sequence>MNRVVLRDDTYALAGRGNTMVEHGPIPERLQMSSTSGLGHGRELGRRRADFRFTP</sequence>
<feature type="region of interest" description="Disordered" evidence="1">
    <location>
        <begin position="18"/>
        <end position="55"/>
    </location>
</feature>